<dbReference type="KEGG" id="sarm:DVA86_03295"/>
<dbReference type="Proteomes" id="UP000254425">
    <property type="component" value="Chromosome"/>
</dbReference>
<dbReference type="RefSeq" id="WP_208875623.1">
    <property type="nucleotide sequence ID" value="NZ_CP031320.1"/>
</dbReference>
<evidence type="ECO:0000313" key="1">
    <source>
        <dbReference type="EMBL" id="AXK31815.1"/>
    </source>
</evidence>
<keyword evidence="2" id="KW-1185">Reference proteome</keyword>
<accession>A0A345XJJ9</accession>
<organism evidence="1 2">
    <name type="scientific">Streptomyces armeniacus</name>
    <dbReference type="NCBI Taxonomy" id="83291"/>
    <lineage>
        <taxon>Bacteria</taxon>
        <taxon>Bacillati</taxon>
        <taxon>Actinomycetota</taxon>
        <taxon>Actinomycetes</taxon>
        <taxon>Kitasatosporales</taxon>
        <taxon>Streptomycetaceae</taxon>
        <taxon>Streptomyces</taxon>
    </lineage>
</organism>
<reference evidence="1 2" key="1">
    <citation type="submission" date="2018-07" db="EMBL/GenBank/DDBJ databases">
        <title>Draft genome of the type strain Streptomyces armeniacus ATCC 15676.</title>
        <authorList>
            <person name="Labana P."/>
            <person name="Gosse J.T."/>
            <person name="Boddy C.N."/>
        </authorList>
    </citation>
    <scope>NUCLEOTIDE SEQUENCE [LARGE SCALE GENOMIC DNA]</scope>
    <source>
        <strain evidence="1 2">ATCC 15676</strain>
    </source>
</reference>
<name>A0A345XJJ9_9ACTN</name>
<dbReference type="EMBL" id="CP031320">
    <property type="protein sequence ID" value="AXK31815.1"/>
    <property type="molecule type" value="Genomic_DNA"/>
</dbReference>
<dbReference type="AlphaFoldDB" id="A0A345XJJ9"/>
<evidence type="ECO:0000313" key="2">
    <source>
        <dbReference type="Proteomes" id="UP000254425"/>
    </source>
</evidence>
<sequence length="81" mass="8780">MSVYIALFPTAVPLPPAEDADRTLSFEDRAGGEEPVEFQYSVHPSGALVVWRCFADASPVADTAYGPSAWRSVRGTVHRSL</sequence>
<gene>
    <name evidence="1" type="ORF">DVA86_03295</name>
</gene>
<proteinExistence type="predicted"/>
<protein>
    <submittedName>
        <fullName evidence="1">Uncharacterized protein</fullName>
    </submittedName>
</protein>